<dbReference type="SUPFAM" id="SSF82199">
    <property type="entry name" value="SET domain"/>
    <property type="match status" value="1"/>
</dbReference>
<accession>A0A4U1F9X4</accession>
<evidence type="ECO:0000313" key="3">
    <source>
        <dbReference type="Proteomes" id="UP000308365"/>
    </source>
</evidence>
<name>A0A4U1F9X4_MONMO</name>
<gene>
    <name evidence="2" type="ORF">EI555_005942</name>
</gene>
<dbReference type="InterPro" id="IPR015353">
    <property type="entry name" value="Rubisco_LSMT_subst-bd"/>
</dbReference>
<dbReference type="InterPro" id="IPR044429">
    <property type="entry name" value="SETD4_SET"/>
</dbReference>
<dbReference type="CDD" id="cd19177">
    <property type="entry name" value="SET_SETD4"/>
    <property type="match status" value="1"/>
</dbReference>
<dbReference type="InterPro" id="IPR001214">
    <property type="entry name" value="SET_dom"/>
</dbReference>
<feature type="non-terminal residue" evidence="2">
    <location>
        <position position="1"/>
    </location>
</feature>
<dbReference type="Pfam" id="PF09273">
    <property type="entry name" value="Rubis-subs-bind"/>
    <property type="match status" value="1"/>
</dbReference>
<dbReference type="Proteomes" id="UP000308365">
    <property type="component" value="Unassembled WGS sequence"/>
</dbReference>
<reference evidence="3" key="1">
    <citation type="journal article" date="2019" name="IScience">
        <title>Narwhal Genome Reveals Long-Term Low Genetic Diversity despite Current Large Abundance Size.</title>
        <authorList>
            <person name="Westbury M.V."/>
            <person name="Petersen B."/>
            <person name="Garde E."/>
            <person name="Heide-Jorgensen M.P."/>
            <person name="Lorenzen E.D."/>
        </authorList>
    </citation>
    <scope>NUCLEOTIDE SEQUENCE [LARGE SCALE GENOMIC DNA]</scope>
</reference>
<dbReference type="InterPro" id="IPR016852">
    <property type="entry name" value="SET_MeTrfase"/>
</dbReference>
<dbReference type="FunFam" id="3.90.1410.10:FF:000002">
    <property type="entry name" value="SET domain-containing protein 4 isoform X1"/>
    <property type="match status" value="1"/>
</dbReference>
<dbReference type="EMBL" id="RWIC01000270">
    <property type="protein sequence ID" value="TKC46392.1"/>
    <property type="molecule type" value="Genomic_DNA"/>
</dbReference>
<dbReference type="AlphaFoldDB" id="A0A4U1F9X4"/>
<sequence>IGQLSRNCSFSMRNGGGRTSRIRRRKLFTSSESRGVNESYKPEFIELKKWLKDRKFEDTNLIPARFPGTGRGLMSKTSLREGQMIISLPESCLLTTDTVLRSYLGPCIAKWQPPPSPVLALCTFLVSEKHAGDRSPWKPYLEVLPKAYTCPVCLEPEVVNLLPRPLKAKAREQRTHVQEFVSSSRDFFSSLQPLFSEAVESIFSYSALLWAWCTVNTRAVYMKRVPRQCFSAEPDTCVLAPFLDLLNHSPDAQVKAAFNEETRCYEIRTAVSCGNHQEVLICYGPHDNHRLLLEYGFVSVCNPHACVYVSKALKLLCLEAEEFVERMVTRAAVRCPALELLARESGSNACYLANLRTCWKKVLIGEIISDTNEKASLDIAQKICHYFIKESKAVLQKVSHMKDEEVALINQLTLVETLWTEELKILQASAETLTSLQTAFT</sequence>
<dbReference type="Pfam" id="PF00856">
    <property type="entry name" value="SET"/>
    <property type="match status" value="1"/>
</dbReference>
<protein>
    <recommendedName>
        <fullName evidence="1">SET domain-containing protein</fullName>
    </recommendedName>
</protein>
<dbReference type="PROSITE" id="PS50280">
    <property type="entry name" value="SET"/>
    <property type="match status" value="1"/>
</dbReference>
<comment type="caution">
    <text evidence="2">The sequence shown here is derived from an EMBL/GenBank/DDBJ whole genome shotgun (WGS) entry which is preliminary data.</text>
</comment>
<dbReference type="InterPro" id="IPR050600">
    <property type="entry name" value="SETD3_SETD6_MTase"/>
</dbReference>
<dbReference type="InterPro" id="IPR046341">
    <property type="entry name" value="SET_dom_sf"/>
</dbReference>
<evidence type="ECO:0000313" key="2">
    <source>
        <dbReference type="EMBL" id="TKC46392.1"/>
    </source>
</evidence>
<organism evidence="2 3">
    <name type="scientific">Monodon monoceros</name>
    <name type="common">Narwhal</name>
    <name type="synonym">Ceratodon monodon</name>
    <dbReference type="NCBI Taxonomy" id="40151"/>
    <lineage>
        <taxon>Eukaryota</taxon>
        <taxon>Metazoa</taxon>
        <taxon>Chordata</taxon>
        <taxon>Craniata</taxon>
        <taxon>Vertebrata</taxon>
        <taxon>Euteleostomi</taxon>
        <taxon>Mammalia</taxon>
        <taxon>Eutheria</taxon>
        <taxon>Laurasiatheria</taxon>
        <taxon>Artiodactyla</taxon>
        <taxon>Whippomorpha</taxon>
        <taxon>Cetacea</taxon>
        <taxon>Odontoceti</taxon>
        <taxon>Monodontidae</taxon>
        <taxon>Monodon</taxon>
    </lineage>
</organism>
<dbReference type="GO" id="GO:0016279">
    <property type="term" value="F:protein-lysine N-methyltransferase activity"/>
    <property type="evidence" value="ECO:0007669"/>
    <property type="project" value="InterPro"/>
</dbReference>
<feature type="domain" description="SET" evidence="1">
    <location>
        <begin position="59"/>
        <end position="284"/>
    </location>
</feature>
<evidence type="ECO:0000259" key="1">
    <source>
        <dbReference type="PROSITE" id="PS50280"/>
    </source>
</evidence>
<dbReference type="PIRSF" id="PIRSF027158">
    <property type="entry name" value="Lys_MTase_YDR198C_prd"/>
    <property type="match status" value="1"/>
</dbReference>
<proteinExistence type="predicted"/>
<dbReference type="Gene3D" id="3.90.1410.10">
    <property type="entry name" value="set domain protein methyltransferase, domain 1"/>
    <property type="match status" value="1"/>
</dbReference>
<dbReference type="PANTHER" id="PTHR13271">
    <property type="entry name" value="UNCHARACTERIZED PUTATIVE METHYLTRANSFERASE"/>
    <property type="match status" value="1"/>
</dbReference>
<dbReference type="PANTHER" id="PTHR13271:SF151">
    <property type="entry name" value="SET DOMAIN-CONTAINING PROTEIN 4"/>
    <property type="match status" value="1"/>
</dbReference>